<dbReference type="InterPro" id="IPR038883">
    <property type="entry name" value="AN11006-like"/>
</dbReference>
<protein>
    <submittedName>
        <fullName evidence="2">Uncharacterized protein</fullName>
    </submittedName>
</protein>
<proteinExistence type="predicted"/>
<evidence type="ECO:0000256" key="1">
    <source>
        <dbReference type="SAM" id="MobiDB-lite"/>
    </source>
</evidence>
<sequence>MAPGKKSPTAKPRAAKAKPTKGKKAKDGASTVKAAPKRPIPQHVLDYAKKRGIQVADEDSNDDGTNKPPKKRPKRKRSQALAYDDLVPLEMPPPRDFGATFAAKSTAHFTWGAPSVARPTDQQYIRDDRGSASSSKGQGKQVDSPSSSKGKGKQVASPSDDLALIDLTIGAHDSRTMTPDEDAGSDFLRLPTEIRNKIYRLILVADHPVRVQQGWSTVYPRTRPRVTTSILRVSKMVRREATNVLYGENTFLYLLRETASPPVDKEIVVQHPLAVVDDQLSEHSDDEYNCDDLAVGFNHNTEVDIDIPRVGHKFRHIVIVAEPNRSETGYLHSMANAINVFRQLKPIRPRIHTITIEITPTRDPDTGEVTFVNFFEKTSAVMKALRGLPCQYINVVVKAGQEEKTFTINMTHAAILRRARRGESDIWKGDHVVQMNRNARAGEAQEKLVRLPADIRDFFESQTPESEWTDEEDDGDDDDTY</sequence>
<dbReference type="Proteomes" id="UP000639643">
    <property type="component" value="Unassembled WGS sequence"/>
</dbReference>
<comment type="caution">
    <text evidence="2">The sequence shown here is derived from an EMBL/GenBank/DDBJ whole genome shotgun (WGS) entry which is preliminary data.</text>
</comment>
<dbReference type="OrthoDB" id="5413827at2759"/>
<feature type="compositionally biased region" description="Low complexity" evidence="1">
    <location>
        <begin position="1"/>
        <end position="12"/>
    </location>
</feature>
<name>A0A8H6U902_9PEZI</name>
<reference evidence="2" key="1">
    <citation type="journal article" date="2020" name="Phytopathology">
        <title>Genome Sequence Resources of Colletotrichum truncatum, C. plurivorum, C. musicola, and C. sojae: Four Species Pathogenic to Soybean (Glycine max).</title>
        <authorList>
            <person name="Rogerio F."/>
            <person name="Boufleur T.R."/>
            <person name="Ciampi-Guillardi M."/>
            <person name="Sukno S.A."/>
            <person name="Thon M.R."/>
            <person name="Massola Junior N.S."/>
            <person name="Baroncelli R."/>
        </authorList>
    </citation>
    <scope>NUCLEOTIDE SEQUENCE</scope>
    <source>
        <strain evidence="2">LFN0074</strain>
    </source>
</reference>
<dbReference type="PANTHER" id="PTHR42085:SF2">
    <property type="entry name" value="F-BOX DOMAIN-CONTAINING PROTEIN"/>
    <property type="match status" value="1"/>
</dbReference>
<feature type="compositionally biased region" description="Low complexity" evidence="1">
    <location>
        <begin position="131"/>
        <end position="141"/>
    </location>
</feature>
<evidence type="ECO:0000313" key="3">
    <source>
        <dbReference type="Proteomes" id="UP000639643"/>
    </source>
</evidence>
<feature type="region of interest" description="Disordered" evidence="1">
    <location>
        <begin position="113"/>
        <end position="157"/>
    </location>
</feature>
<feature type="compositionally biased region" description="Basic residues" evidence="1">
    <location>
        <begin position="13"/>
        <end position="24"/>
    </location>
</feature>
<feature type="compositionally biased region" description="Basic residues" evidence="1">
    <location>
        <begin position="68"/>
        <end position="78"/>
    </location>
</feature>
<dbReference type="PANTHER" id="PTHR42085">
    <property type="entry name" value="F-BOX DOMAIN-CONTAINING PROTEIN"/>
    <property type="match status" value="1"/>
</dbReference>
<feature type="region of interest" description="Disordered" evidence="1">
    <location>
        <begin position="1"/>
        <end position="93"/>
    </location>
</feature>
<feature type="compositionally biased region" description="Acidic residues" evidence="1">
    <location>
        <begin position="467"/>
        <end position="481"/>
    </location>
</feature>
<gene>
    <name evidence="2" type="ORF">CMUS01_00442</name>
</gene>
<dbReference type="AlphaFoldDB" id="A0A8H6U902"/>
<accession>A0A8H6U902</accession>
<evidence type="ECO:0000313" key="2">
    <source>
        <dbReference type="EMBL" id="KAF6845053.1"/>
    </source>
</evidence>
<feature type="region of interest" description="Disordered" evidence="1">
    <location>
        <begin position="458"/>
        <end position="481"/>
    </location>
</feature>
<organism evidence="2 3">
    <name type="scientific">Colletotrichum musicola</name>
    <dbReference type="NCBI Taxonomy" id="2175873"/>
    <lineage>
        <taxon>Eukaryota</taxon>
        <taxon>Fungi</taxon>
        <taxon>Dikarya</taxon>
        <taxon>Ascomycota</taxon>
        <taxon>Pezizomycotina</taxon>
        <taxon>Sordariomycetes</taxon>
        <taxon>Hypocreomycetidae</taxon>
        <taxon>Glomerellales</taxon>
        <taxon>Glomerellaceae</taxon>
        <taxon>Colletotrichum</taxon>
        <taxon>Colletotrichum orchidearum species complex</taxon>
    </lineage>
</organism>
<dbReference type="EMBL" id="WIGM01000006">
    <property type="protein sequence ID" value="KAF6845053.1"/>
    <property type="molecule type" value="Genomic_DNA"/>
</dbReference>
<keyword evidence="3" id="KW-1185">Reference proteome</keyword>